<dbReference type="InterPro" id="IPR052356">
    <property type="entry name" value="Thiol_S-MT"/>
</dbReference>
<dbReference type="AlphaFoldDB" id="A0A0M6XUU2"/>
<dbReference type="Gene3D" id="3.40.50.150">
    <property type="entry name" value="Vaccinia Virus protein VP39"/>
    <property type="match status" value="1"/>
</dbReference>
<sequence length="204" mass="22672">MLSYEKHVLPRLTHLAMRQDQLLPYRRRAVAGLHGRVLEIGIGSGLNLPLYPGAVVEVVGVDPSPELLRRAARNSHGPMPATEMIEGFAEALPLEDRSVDCALATWTLCSVSEPETALAEIRRVLKPGGVFSFVEHGLAPEPRVRQWQRWLTPAWRRCAGNCHLDRPTADLVAESGFRLERVDTGYANGPKPMVFMYEGIARVE</sequence>
<name>A0A0M6XUU2_9RHOB</name>
<evidence type="ECO:0000313" key="2">
    <source>
        <dbReference type="EMBL" id="CTQ34528.1"/>
    </source>
</evidence>
<dbReference type="EMBL" id="CXPG01000022">
    <property type="protein sequence ID" value="CTQ34528.1"/>
    <property type="molecule type" value="Genomic_DNA"/>
</dbReference>
<dbReference type="SUPFAM" id="SSF53335">
    <property type="entry name" value="S-adenosyl-L-methionine-dependent methyltransferases"/>
    <property type="match status" value="1"/>
</dbReference>
<reference evidence="2 3" key="1">
    <citation type="submission" date="2015-07" db="EMBL/GenBank/DDBJ databases">
        <authorList>
            <person name="Noorani M."/>
        </authorList>
    </citation>
    <scope>NUCLEOTIDE SEQUENCE [LARGE SCALE GENOMIC DNA]</scope>
    <source>
        <strain evidence="2 3">CECT 5088</strain>
    </source>
</reference>
<feature type="domain" description="Methyltransferase type 11" evidence="1">
    <location>
        <begin position="38"/>
        <end position="133"/>
    </location>
</feature>
<dbReference type="GO" id="GO:0032259">
    <property type="term" value="P:methylation"/>
    <property type="evidence" value="ECO:0007669"/>
    <property type="project" value="UniProtKB-KW"/>
</dbReference>
<dbReference type="Proteomes" id="UP000048908">
    <property type="component" value="Unassembled WGS sequence"/>
</dbReference>
<dbReference type="Pfam" id="PF08241">
    <property type="entry name" value="Methyltransf_11"/>
    <property type="match status" value="1"/>
</dbReference>
<keyword evidence="2" id="KW-0808">Transferase</keyword>
<dbReference type="InterPro" id="IPR013216">
    <property type="entry name" value="Methyltransf_11"/>
</dbReference>
<keyword evidence="2" id="KW-0489">Methyltransferase</keyword>
<dbReference type="PANTHER" id="PTHR45036">
    <property type="entry name" value="METHYLTRANSFERASE LIKE 7B"/>
    <property type="match status" value="1"/>
</dbReference>
<protein>
    <submittedName>
        <fullName evidence="2">Putative methyltransferase YrhH</fullName>
        <ecNumber evidence="2">2.1.1.-</ecNumber>
    </submittedName>
</protein>
<evidence type="ECO:0000313" key="3">
    <source>
        <dbReference type="Proteomes" id="UP000048908"/>
    </source>
</evidence>
<organism evidence="2 3">
    <name type="scientific">Jannaschia rubra</name>
    <dbReference type="NCBI Taxonomy" id="282197"/>
    <lineage>
        <taxon>Bacteria</taxon>
        <taxon>Pseudomonadati</taxon>
        <taxon>Pseudomonadota</taxon>
        <taxon>Alphaproteobacteria</taxon>
        <taxon>Rhodobacterales</taxon>
        <taxon>Roseobacteraceae</taxon>
        <taxon>Jannaschia</taxon>
    </lineage>
</organism>
<proteinExistence type="predicted"/>
<evidence type="ECO:0000259" key="1">
    <source>
        <dbReference type="Pfam" id="PF08241"/>
    </source>
</evidence>
<dbReference type="RefSeq" id="WP_055683890.1">
    <property type="nucleotide sequence ID" value="NZ_CXPG01000022.1"/>
</dbReference>
<gene>
    <name evidence="2" type="primary">yrhH</name>
    <name evidence="2" type="ORF">JAN5088_03324</name>
</gene>
<dbReference type="CDD" id="cd02440">
    <property type="entry name" value="AdoMet_MTases"/>
    <property type="match status" value="1"/>
</dbReference>
<dbReference type="OrthoDB" id="8153637at2"/>
<dbReference type="PANTHER" id="PTHR45036:SF1">
    <property type="entry name" value="METHYLTRANSFERASE LIKE 7A"/>
    <property type="match status" value="1"/>
</dbReference>
<dbReference type="InterPro" id="IPR029063">
    <property type="entry name" value="SAM-dependent_MTases_sf"/>
</dbReference>
<accession>A0A0M6XUU2</accession>
<dbReference type="GO" id="GO:0008757">
    <property type="term" value="F:S-adenosylmethionine-dependent methyltransferase activity"/>
    <property type="evidence" value="ECO:0007669"/>
    <property type="project" value="InterPro"/>
</dbReference>
<dbReference type="EC" id="2.1.1.-" evidence="2"/>
<keyword evidence="3" id="KW-1185">Reference proteome</keyword>